<dbReference type="PROSITE" id="PS51192">
    <property type="entry name" value="HELICASE_ATP_BIND_1"/>
    <property type="match status" value="1"/>
</dbReference>
<dbReference type="Gene3D" id="3.40.50.300">
    <property type="entry name" value="P-loop containing nucleotide triphosphate hydrolases"/>
    <property type="match status" value="1"/>
</dbReference>
<keyword evidence="3" id="KW-0347">Helicase</keyword>
<dbReference type="RefSeq" id="WP_206004299.1">
    <property type="nucleotide sequence ID" value="NZ_CP070615.1"/>
</dbReference>
<proteinExistence type="predicted"/>
<dbReference type="InterPro" id="IPR027417">
    <property type="entry name" value="P-loop_NTPase"/>
</dbReference>
<keyword evidence="3" id="KW-0067">ATP-binding</keyword>
<evidence type="ECO:0000313" key="4">
    <source>
        <dbReference type="Proteomes" id="UP000662986"/>
    </source>
</evidence>
<dbReference type="InterPro" id="IPR014001">
    <property type="entry name" value="Helicase_ATP-bd"/>
</dbReference>
<reference evidence="3 4" key="1">
    <citation type="journal article" date="2021" name="Microbiol. Resour. Announc.">
        <title>Complete Genome Sequences of Two Rhodococcus sp. Strains with Large and Linear Chromosomes, Isolated from Apple Rhizosphere.</title>
        <authorList>
            <person name="Benning S."/>
            <person name="Brugnone N."/>
            <person name="Siani R."/>
            <person name="Kublik S."/>
            <person name="Schloter M."/>
            <person name="Rad V."/>
        </authorList>
    </citation>
    <scope>NUCLEOTIDE SEQUENCE [LARGE SCALE GENOMIC DNA]</scope>
    <source>
        <strain evidence="3 4">R79</strain>
    </source>
</reference>
<keyword evidence="3" id="KW-0547">Nucleotide-binding</keyword>
<dbReference type="Pfam" id="PF00270">
    <property type="entry name" value="DEAD"/>
    <property type="match status" value="1"/>
</dbReference>
<dbReference type="SUPFAM" id="SSF52540">
    <property type="entry name" value="P-loop containing nucleoside triphosphate hydrolases"/>
    <property type="match status" value="1"/>
</dbReference>
<keyword evidence="3" id="KW-0378">Hydrolase</keyword>
<dbReference type="EMBL" id="CP070615">
    <property type="protein sequence ID" value="QSE87527.1"/>
    <property type="molecule type" value="Genomic_DNA"/>
</dbReference>
<sequence length="463" mass="50248">MTSPDPVSRPRPRFKKRQEPAAASADPESLFGDLPRTPHGVGALWSHQADQLRTYSKKHQKSPDVALELPTGSGKTLVGLLIAEWRRRALRERVVYACPTKQLARQVLEKAKQQGIQPVLLIGSHWNWPRSDVARYTSGAAIAITTYSSIFNSNSHLGDAQTLLFDDAHAAEGYVAEAWSVSVKRDDPQYTALLDAFRPVVDSSFLNRMAADTAADSAEVRLLPIGAIASNLESIDDVLRTISDNRKYAFGMLQPNLASCLFYVARSGVYIRPLIPPTFAHDAFTGPTQRVYLSASLGDAGELERAFGRVPIDRVPVPPAWDRTGSGRRFFVFPELAEAPTDPKGMVVSPAPAATEPANSEQSAISDDSVTLEGVTAALLNLAKKRLILTPDDKSADEIANRLQVPQAERFTAKTDSGLAPFLKAESGTLLAPNRYDGMDLSAETCRLMLMAGLPIASLSAVM</sequence>
<evidence type="ECO:0000256" key="1">
    <source>
        <dbReference type="SAM" id="MobiDB-lite"/>
    </source>
</evidence>
<protein>
    <submittedName>
        <fullName evidence="3">DEAD/DEAH box helicase</fullName>
    </submittedName>
</protein>
<reference evidence="3 4" key="2">
    <citation type="journal article" date="2022" name="Arch. Microbiol.">
        <title>Rhodococcus pseudokoreensis sp. nov. isolated from the rhizosphere of young M26 apple rootstocks.</title>
        <authorList>
            <person name="Kampfer P."/>
            <person name="Glaeser S.P."/>
            <person name="Blom J."/>
            <person name="Wolf J."/>
            <person name="Benning S."/>
            <person name="Schloter M."/>
            <person name="Neumann-Schaal M."/>
        </authorList>
    </citation>
    <scope>NUCLEOTIDE SEQUENCE [LARGE SCALE GENOMIC DNA]</scope>
    <source>
        <strain evidence="3 4">R79</strain>
    </source>
</reference>
<feature type="domain" description="Helicase ATP-binding" evidence="2">
    <location>
        <begin position="56"/>
        <end position="315"/>
    </location>
</feature>
<dbReference type="Proteomes" id="UP000662986">
    <property type="component" value="Plasmid unnamed4"/>
</dbReference>
<dbReference type="SMART" id="SM00487">
    <property type="entry name" value="DEXDc"/>
    <property type="match status" value="1"/>
</dbReference>
<dbReference type="InterPro" id="IPR011545">
    <property type="entry name" value="DEAD/DEAH_box_helicase_dom"/>
</dbReference>
<evidence type="ECO:0000313" key="3">
    <source>
        <dbReference type="EMBL" id="QSE87527.1"/>
    </source>
</evidence>
<feature type="region of interest" description="Disordered" evidence="1">
    <location>
        <begin position="343"/>
        <end position="367"/>
    </location>
</feature>
<keyword evidence="4" id="KW-1185">Reference proteome</keyword>
<name>A0A974VYS8_9NOCA</name>
<dbReference type="GO" id="GO:0004386">
    <property type="term" value="F:helicase activity"/>
    <property type="evidence" value="ECO:0007669"/>
    <property type="project" value="UniProtKB-KW"/>
</dbReference>
<accession>A0A974VYS8</accession>
<feature type="region of interest" description="Disordered" evidence="1">
    <location>
        <begin position="1"/>
        <end position="33"/>
    </location>
</feature>
<evidence type="ECO:0000259" key="2">
    <source>
        <dbReference type="PROSITE" id="PS51192"/>
    </source>
</evidence>
<gene>
    <name evidence="3" type="ORF">JWS13_02320</name>
</gene>
<organism evidence="3 4">
    <name type="scientific">Rhodococcus pseudokoreensis</name>
    <dbReference type="NCBI Taxonomy" id="2811421"/>
    <lineage>
        <taxon>Bacteria</taxon>
        <taxon>Bacillati</taxon>
        <taxon>Actinomycetota</taxon>
        <taxon>Actinomycetes</taxon>
        <taxon>Mycobacteriales</taxon>
        <taxon>Nocardiaceae</taxon>
        <taxon>Rhodococcus</taxon>
    </lineage>
</organism>
<geneLocation type="plasmid" evidence="3 4">
    <name>unnamed4</name>
</geneLocation>
<feature type="compositionally biased region" description="Polar residues" evidence="1">
    <location>
        <begin position="357"/>
        <end position="367"/>
    </location>
</feature>
<keyword evidence="3" id="KW-0614">Plasmid</keyword>